<name>A0ABQ7PZF6_PLUXY</name>
<dbReference type="SUPFAM" id="SSF55961">
    <property type="entry name" value="Bet v1-like"/>
    <property type="match status" value="1"/>
</dbReference>
<evidence type="ECO:0000313" key="4">
    <source>
        <dbReference type="Proteomes" id="UP000823941"/>
    </source>
</evidence>
<dbReference type="PANTHER" id="PTHR19308">
    <property type="entry name" value="PHOSPHATIDYLCHOLINE TRANSFER PROTEIN"/>
    <property type="match status" value="1"/>
</dbReference>
<reference evidence="3 4" key="1">
    <citation type="submission" date="2021-06" db="EMBL/GenBank/DDBJ databases">
        <title>A haploid diamondback moth (Plutella xylostella L.) genome assembly resolves 31 chromosomes and identifies a diamide resistance mutation.</title>
        <authorList>
            <person name="Ward C.M."/>
            <person name="Perry K.D."/>
            <person name="Baker G."/>
            <person name="Powis K."/>
            <person name="Heckel D.G."/>
            <person name="Baxter S.W."/>
        </authorList>
    </citation>
    <scope>NUCLEOTIDE SEQUENCE [LARGE SCALE GENOMIC DNA]</scope>
    <source>
        <strain evidence="3 4">LV</strain>
        <tissue evidence="3">Single pupa</tissue>
    </source>
</reference>
<evidence type="ECO:0000313" key="3">
    <source>
        <dbReference type="EMBL" id="KAG7298367.1"/>
    </source>
</evidence>
<proteinExistence type="predicted"/>
<dbReference type="InterPro" id="IPR023393">
    <property type="entry name" value="START-like_dom_sf"/>
</dbReference>
<dbReference type="PROSITE" id="PS50848">
    <property type="entry name" value="START"/>
    <property type="match status" value="1"/>
</dbReference>
<dbReference type="Gene3D" id="3.30.530.20">
    <property type="match status" value="1"/>
</dbReference>
<evidence type="ECO:0000259" key="2">
    <source>
        <dbReference type="PROSITE" id="PS50848"/>
    </source>
</evidence>
<dbReference type="InterPro" id="IPR051213">
    <property type="entry name" value="START_lipid_transfer"/>
</dbReference>
<feature type="compositionally biased region" description="Basic and acidic residues" evidence="1">
    <location>
        <begin position="315"/>
        <end position="351"/>
    </location>
</feature>
<accession>A0ABQ7PZF6</accession>
<gene>
    <name evidence="3" type="ORF">JYU34_017984</name>
</gene>
<evidence type="ECO:0000256" key="1">
    <source>
        <dbReference type="SAM" id="MobiDB-lite"/>
    </source>
</evidence>
<feature type="domain" description="START" evidence="2">
    <location>
        <begin position="191"/>
        <end position="446"/>
    </location>
</feature>
<organism evidence="3 4">
    <name type="scientific">Plutella xylostella</name>
    <name type="common">Diamondback moth</name>
    <name type="synonym">Plutella maculipennis</name>
    <dbReference type="NCBI Taxonomy" id="51655"/>
    <lineage>
        <taxon>Eukaryota</taxon>
        <taxon>Metazoa</taxon>
        <taxon>Ecdysozoa</taxon>
        <taxon>Arthropoda</taxon>
        <taxon>Hexapoda</taxon>
        <taxon>Insecta</taxon>
        <taxon>Pterygota</taxon>
        <taxon>Neoptera</taxon>
        <taxon>Endopterygota</taxon>
        <taxon>Lepidoptera</taxon>
        <taxon>Glossata</taxon>
        <taxon>Ditrysia</taxon>
        <taxon>Yponomeutoidea</taxon>
        <taxon>Plutellidae</taxon>
        <taxon>Plutella</taxon>
    </lineage>
</organism>
<dbReference type="InterPro" id="IPR002913">
    <property type="entry name" value="START_lipid-bd_dom"/>
</dbReference>
<dbReference type="Proteomes" id="UP000823941">
    <property type="component" value="Chromosome 24"/>
</dbReference>
<keyword evidence="4" id="KW-1185">Reference proteome</keyword>
<comment type="caution">
    <text evidence="3">The sequence shown here is derived from an EMBL/GenBank/DDBJ whole genome shotgun (WGS) entry which is preliminary data.</text>
</comment>
<dbReference type="EMBL" id="JAHIBW010000024">
    <property type="protein sequence ID" value="KAG7298367.1"/>
    <property type="molecule type" value="Genomic_DNA"/>
</dbReference>
<protein>
    <recommendedName>
        <fullName evidence="2">START domain-containing protein</fullName>
    </recommendedName>
</protein>
<feature type="region of interest" description="Disordered" evidence="1">
    <location>
        <begin position="306"/>
        <end position="351"/>
    </location>
</feature>
<sequence length="532" mass="61753">MLWLKFKGFFNVKPSSDTLKNFTHTNLKLKRHQWIAELLSSVNNTEKTATMSSAFKFRLLFRDLAAMRMWGLWSRSYLLSSVAKRCRKDRFLEIIQVFRQTFLRPKRTLLLSGTAAYHRSDDYDEDAFGACNADITDDFLEHLITDLDYVDVLVQQTLYCQRCGKRLVLEKKMAGISYCRCDKPLRGPTPDEGWEPFLEAEDVVIWRREYKRGKGLYAYKVYGRYNELQAEHFASIQLDVDYRRTWDDAAAALAVVQERARGVPGQALLHWEVVWPRLFTNRDYVYLRRHKQFTLATNSRHRDSIIRALPKARKKDRESSRSSGRHSDERENVHSRAKRRALEEEARGATDEPQEKVNRVFVIVSRSCQSPLVPEYKHTVRVQEYWSHMIVRTIDGADELGLEYVLTYFDDGGMGGMPSGVAAWATGRAAPAFLARMRRATGDYQEYLDKEAPRDETQRKIGLKQLEKGFIRPIADYAQRAALLYNIHTALAFLARMRRATGDYQEYLDIEAPASIAILLKKHPKNIRKAEI</sequence>
<dbReference type="PANTHER" id="PTHR19308:SF8">
    <property type="entry name" value="STAR-RELATED LIPID TRANSFER PROTEIN 7, MITOCHONDRIAL"/>
    <property type="match status" value="1"/>
</dbReference>